<keyword evidence="1" id="KW-0732">Signal</keyword>
<protein>
    <submittedName>
        <fullName evidence="2">Uncharacterized protein</fullName>
    </submittedName>
</protein>
<dbReference type="EMBL" id="BBWV01000002">
    <property type="protein sequence ID" value="GAO42952.1"/>
    <property type="molecule type" value="Genomic_DNA"/>
</dbReference>
<evidence type="ECO:0000313" key="3">
    <source>
        <dbReference type="Proteomes" id="UP000033121"/>
    </source>
</evidence>
<dbReference type="OrthoDB" id="849114at2"/>
<dbReference type="AlphaFoldDB" id="A0A0E9MZ12"/>
<name>A0A0E9MZ12_9BACT</name>
<reference evidence="2 3" key="1">
    <citation type="submission" date="2015-04" db="EMBL/GenBank/DDBJ databases">
        <title>Whole genome shotgun sequence of Flavihumibacter petaseus NBRC 106054.</title>
        <authorList>
            <person name="Miyazawa S."/>
            <person name="Hosoyama A."/>
            <person name="Hashimoto M."/>
            <person name="Noguchi M."/>
            <person name="Tsuchikane K."/>
            <person name="Ohji S."/>
            <person name="Yamazoe A."/>
            <person name="Ichikawa N."/>
            <person name="Kimura A."/>
            <person name="Fujita N."/>
        </authorList>
    </citation>
    <scope>NUCLEOTIDE SEQUENCE [LARGE SCALE GENOMIC DNA]</scope>
    <source>
        <strain evidence="2 3">NBRC 106054</strain>
    </source>
</reference>
<gene>
    <name evidence="2" type="ORF">FPE01S_02_00570</name>
</gene>
<dbReference type="RefSeq" id="WP_046368914.1">
    <property type="nucleotide sequence ID" value="NZ_BBWV01000002.1"/>
</dbReference>
<feature type="chain" id="PRO_5002430275" evidence="1">
    <location>
        <begin position="19"/>
        <end position="133"/>
    </location>
</feature>
<comment type="caution">
    <text evidence="2">The sequence shown here is derived from an EMBL/GenBank/DDBJ whole genome shotgun (WGS) entry which is preliminary data.</text>
</comment>
<keyword evidence="3" id="KW-1185">Reference proteome</keyword>
<dbReference type="Proteomes" id="UP000033121">
    <property type="component" value="Unassembled WGS sequence"/>
</dbReference>
<feature type="signal peptide" evidence="1">
    <location>
        <begin position="1"/>
        <end position="18"/>
    </location>
</feature>
<dbReference type="STRING" id="1220578.FPE01S_02_00570"/>
<sequence>MKKLLLFLSVIVFLAACGPSKKILTDTTPEPFAFRKISADSAQIYRDNFVNDKSIRAKFKQGMMIPLEPLRDLMAQQGVTELHIFYGKAEFKTPVFIIYGAEGTMKYKGATQDNATQTVYLVYYPCPPNCGKG</sequence>
<accession>A0A0E9MZ12</accession>
<proteinExistence type="predicted"/>
<organism evidence="2 3">
    <name type="scientific">Flavihumibacter petaseus NBRC 106054</name>
    <dbReference type="NCBI Taxonomy" id="1220578"/>
    <lineage>
        <taxon>Bacteria</taxon>
        <taxon>Pseudomonadati</taxon>
        <taxon>Bacteroidota</taxon>
        <taxon>Chitinophagia</taxon>
        <taxon>Chitinophagales</taxon>
        <taxon>Chitinophagaceae</taxon>
        <taxon>Flavihumibacter</taxon>
    </lineage>
</organism>
<evidence type="ECO:0000256" key="1">
    <source>
        <dbReference type="SAM" id="SignalP"/>
    </source>
</evidence>
<evidence type="ECO:0000313" key="2">
    <source>
        <dbReference type="EMBL" id="GAO42952.1"/>
    </source>
</evidence>
<dbReference type="PROSITE" id="PS51257">
    <property type="entry name" value="PROKAR_LIPOPROTEIN"/>
    <property type="match status" value="1"/>
</dbReference>